<dbReference type="CDD" id="cd04859">
    <property type="entry name" value="Prim_Pol"/>
    <property type="match status" value="1"/>
</dbReference>
<dbReference type="AlphaFoldDB" id="A0A7W8GHY3"/>
<evidence type="ECO:0000313" key="3">
    <source>
        <dbReference type="EMBL" id="MBB5235967.1"/>
    </source>
</evidence>
<accession>A0A7W8GHY3</accession>
<dbReference type="Pfam" id="PF09250">
    <property type="entry name" value="Prim-Pol"/>
    <property type="match status" value="1"/>
</dbReference>
<dbReference type="InterPro" id="IPR015330">
    <property type="entry name" value="DNA_primase/pol_bifunc_N"/>
</dbReference>
<organism evidence="3 4">
    <name type="scientific">Deinococcus budaensis</name>
    <dbReference type="NCBI Taxonomy" id="1665626"/>
    <lineage>
        <taxon>Bacteria</taxon>
        <taxon>Thermotogati</taxon>
        <taxon>Deinococcota</taxon>
        <taxon>Deinococci</taxon>
        <taxon>Deinococcales</taxon>
        <taxon>Deinococcaceae</taxon>
        <taxon>Deinococcus</taxon>
    </lineage>
</organism>
<reference evidence="3 4" key="1">
    <citation type="submission" date="2020-08" db="EMBL/GenBank/DDBJ databases">
        <title>Genomic Encyclopedia of Type Strains, Phase IV (KMG-IV): sequencing the most valuable type-strain genomes for metagenomic binning, comparative biology and taxonomic classification.</title>
        <authorList>
            <person name="Goeker M."/>
        </authorList>
    </citation>
    <scope>NUCLEOTIDE SEQUENCE [LARGE SCALE GENOMIC DNA]</scope>
    <source>
        <strain evidence="3 4">DSM 101791</strain>
    </source>
</reference>
<feature type="domain" description="DNA primase/polymerase bifunctional N-terminal" evidence="2">
    <location>
        <begin position="13"/>
        <end position="189"/>
    </location>
</feature>
<keyword evidence="4" id="KW-1185">Reference proteome</keyword>
<gene>
    <name evidence="3" type="ORF">HNQ09_003431</name>
</gene>
<dbReference type="EMBL" id="JACHFN010000018">
    <property type="protein sequence ID" value="MBB5235967.1"/>
    <property type="molecule type" value="Genomic_DNA"/>
</dbReference>
<evidence type="ECO:0000313" key="4">
    <source>
        <dbReference type="Proteomes" id="UP000525389"/>
    </source>
</evidence>
<sequence>MYENEPKLMHREARKLVALGIPVIPTGGGISPKAKEPHHEALKGTGHWYINRGGERRSTWKVFQDRLPTEDELEAWYLEHRARGIGFVTGRKSGRVVVDVDAEGLALLVELGWEPHVLTPSGGAHFYVPHPGWYVPSNASKNKAVLPPGFDIRGDGGYAMYPPSRNRKGQYRRTGHRKPLRVEDIPDSVTVGGTTYPLRWALGLVQPAETAQPTQAQRAQAHQSQVGQGERRVPVWLMLDRASAYAPISRNRGAFMFGLWMHANDYTEDEALAHVEEYVDRVQGVKRTAFTGDEARQAVQSAYGYPRNEPWERQDDERAS</sequence>
<dbReference type="SUPFAM" id="SSF56747">
    <property type="entry name" value="Prim-pol domain"/>
    <property type="match status" value="1"/>
</dbReference>
<name>A0A7W8GHY3_9DEIO</name>
<dbReference type="RefSeq" id="WP_184031589.1">
    <property type="nucleotide sequence ID" value="NZ_JACHFN010000018.1"/>
</dbReference>
<proteinExistence type="predicted"/>
<feature type="region of interest" description="Disordered" evidence="1">
    <location>
        <begin position="157"/>
        <end position="179"/>
    </location>
</feature>
<dbReference type="Proteomes" id="UP000525389">
    <property type="component" value="Unassembled WGS sequence"/>
</dbReference>
<feature type="compositionally biased region" description="Basic residues" evidence="1">
    <location>
        <begin position="165"/>
        <end position="179"/>
    </location>
</feature>
<comment type="caution">
    <text evidence="3">The sequence shown here is derived from an EMBL/GenBank/DDBJ whole genome shotgun (WGS) entry which is preliminary data.</text>
</comment>
<feature type="compositionally biased region" description="Basic and acidic residues" evidence="1">
    <location>
        <begin position="309"/>
        <end position="320"/>
    </location>
</feature>
<feature type="region of interest" description="Disordered" evidence="1">
    <location>
        <begin position="298"/>
        <end position="320"/>
    </location>
</feature>
<evidence type="ECO:0000259" key="2">
    <source>
        <dbReference type="SMART" id="SM00943"/>
    </source>
</evidence>
<protein>
    <recommendedName>
        <fullName evidence="2">DNA primase/polymerase bifunctional N-terminal domain-containing protein</fullName>
    </recommendedName>
</protein>
<dbReference type="SMART" id="SM00943">
    <property type="entry name" value="Prim-Pol"/>
    <property type="match status" value="1"/>
</dbReference>
<evidence type="ECO:0000256" key="1">
    <source>
        <dbReference type="SAM" id="MobiDB-lite"/>
    </source>
</evidence>